<evidence type="ECO:0000313" key="1">
    <source>
        <dbReference type="EMBL" id="KAH3851218.1"/>
    </source>
</evidence>
<dbReference type="AlphaFoldDB" id="A0A9D4R1Z2"/>
<dbReference type="EMBL" id="JAIWYP010000003">
    <property type="protein sequence ID" value="KAH3851218.1"/>
    <property type="molecule type" value="Genomic_DNA"/>
</dbReference>
<reference evidence="1" key="2">
    <citation type="submission" date="2020-11" db="EMBL/GenBank/DDBJ databases">
        <authorList>
            <person name="McCartney M.A."/>
            <person name="Auch B."/>
            <person name="Kono T."/>
            <person name="Mallez S."/>
            <person name="Becker A."/>
            <person name="Gohl D.M."/>
            <person name="Silverstein K.A.T."/>
            <person name="Koren S."/>
            <person name="Bechman K.B."/>
            <person name="Herman A."/>
            <person name="Abrahante J.E."/>
            <person name="Garbe J."/>
        </authorList>
    </citation>
    <scope>NUCLEOTIDE SEQUENCE</scope>
    <source>
        <strain evidence="1">Duluth1</strain>
        <tissue evidence="1">Whole animal</tissue>
    </source>
</reference>
<protein>
    <submittedName>
        <fullName evidence="1">Uncharacterized protein</fullName>
    </submittedName>
</protein>
<proteinExistence type="predicted"/>
<gene>
    <name evidence="1" type="ORF">DPMN_093697</name>
</gene>
<comment type="caution">
    <text evidence="1">The sequence shown here is derived from an EMBL/GenBank/DDBJ whole genome shotgun (WGS) entry which is preliminary data.</text>
</comment>
<keyword evidence="2" id="KW-1185">Reference proteome</keyword>
<name>A0A9D4R1Z2_DREPO</name>
<reference evidence="1" key="1">
    <citation type="journal article" date="2019" name="bioRxiv">
        <title>The Genome of the Zebra Mussel, Dreissena polymorpha: A Resource for Invasive Species Research.</title>
        <authorList>
            <person name="McCartney M.A."/>
            <person name="Auch B."/>
            <person name="Kono T."/>
            <person name="Mallez S."/>
            <person name="Zhang Y."/>
            <person name="Obille A."/>
            <person name="Becker A."/>
            <person name="Abrahante J.E."/>
            <person name="Garbe J."/>
            <person name="Badalamenti J.P."/>
            <person name="Herman A."/>
            <person name="Mangelson H."/>
            <person name="Liachko I."/>
            <person name="Sullivan S."/>
            <person name="Sone E.D."/>
            <person name="Koren S."/>
            <person name="Silverstein K.A.T."/>
            <person name="Beckman K.B."/>
            <person name="Gohl D.M."/>
        </authorList>
    </citation>
    <scope>NUCLEOTIDE SEQUENCE</scope>
    <source>
        <strain evidence="1">Duluth1</strain>
        <tissue evidence="1">Whole animal</tissue>
    </source>
</reference>
<dbReference type="Proteomes" id="UP000828390">
    <property type="component" value="Unassembled WGS sequence"/>
</dbReference>
<evidence type="ECO:0000313" key="2">
    <source>
        <dbReference type="Proteomes" id="UP000828390"/>
    </source>
</evidence>
<accession>A0A9D4R1Z2</accession>
<organism evidence="1 2">
    <name type="scientific">Dreissena polymorpha</name>
    <name type="common">Zebra mussel</name>
    <name type="synonym">Mytilus polymorpha</name>
    <dbReference type="NCBI Taxonomy" id="45954"/>
    <lineage>
        <taxon>Eukaryota</taxon>
        <taxon>Metazoa</taxon>
        <taxon>Spiralia</taxon>
        <taxon>Lophotrochozoa</taxon>
        <taxon>Mollusca</taxon>
        <taxon>Bivalvia</taxon>
        <taxon>Autobranchia</taxon>
        <taxon>Heteroconchia</taxon>
        <taxon>Euheterodonta</taxon>
        <taxon>Imparidentia</taxon>
        <taxon>Neoheterodontei</taxon>
        <taxon>Myida</taxon>
        <taxon>Dreissenoidea</taxon>
        <taxon>Dreissenidae</taxon>
        <taxon>Dreissena</taxon>
    </lineage>
</organism>
<sequence length="66" mass="7403">MRKASQNDKGCTDDNSLTAYKVFTYDKSMHDEITTAAQKTRAAFITWVALMKMMIRAALNTKAALI</sequence>